<dbReference type="AlphaFoldDB" id="A0AA35TVP3"/>
<dbReference type="GO" id="GO:0006730">
    <property type="term" value="P:one-carbon metabolic process"/>
    <property type="evidence" value="ECO:0007669"/>
    <property type="project" value="UniProtKB-KW"/>
</dbReference>
<comment type="similarity">
    <text evidence="3">Belongs to the GTP cyclohydrolase I family.</text>
</comment>
<dbReference type="Gene3D" id="3.30.1130.10">
    <property type="match status" value="1"/>
</dbReference>
<reference evidence="12" key="1">
    <citation type="submission" date="2023-03" db="EMBL/GenBank/DDBJ databases">
        <authorList>
            <person name="Steffen K."/>
            <person name="Cardenas P."/>
        </authorList>
    </citation>
    <scope>NUCLEOTIDE SEQUENCE</scope>
</reference>
<dbReference type="GO" id="GO:0003934">
    <property type="term" value="F:GTP cyclohydrolase I activity"/>
    <property type="evidence" value="ECO:0007669"/>
    <property type="project" value="UniProtKB-EC"/>
</dbReference>
<dbReference type="NCBIfam" id="NF006826">
    <property type="entry name" value="PRK09347.1-3"/>
    <property type="match status" value="1"/>
</dbReference>
<sequence>PYNRPGAGEGRPPVDDSQLAPVAGADDNTPQGAGGRPTREEAEQAVRVLLRWAGDDPEREGLLDTPKRVARAYEEYFVGYGQDPYAILRRTFEETNGYDEMVVLRDIDFRSHCEHHVAPIVGRAHIGYLPDHRVIGISKLARVVDVFARRLQIQEKLTAEIADSIESVLQPRGVGVVIEAAHHCMTTRGVSKEGVLMVTSRMLGAFRTDPKTRREFLSMIGNPAASVPR</sequence>
<evidence type="ECO:0000256" key="7">
    <source>
        <dbReference type="ARBA" id="ARBA00022801"/>
    </source>
</evidence>
<dbReference type="FunFam" id="1.10.286.10:FF:000001">
    <property type="entry name" value="GTP cyclohydrolase 1"/>
    <property type="match status" value="1"/>
</dbReference>
<dbReference type="HAMAP" id="MF_00223">
    <property type="entry name" value="FolE"/>
    <property type="match status" value="1"/>
</dbReference>
<dbReference type="Gene3D" id="1.10.286.10">
    <property type="match status" value="1"/>
</dbReference>
<name>A0AA35TVP3_GEOBA</name>
<protein>
    <recommendedName>
        <fullName evidence="5">GTP cyclohydrolase 1</fullName>
        <ecNumber evidence="4">3.5.4.16</ecNumber>
    </recommendedName>
    <alternativeName>
        <fullName evidence="9">GTP cyclohydrolase I</fullName>
    </alternativeName>
</protein>
<dbReference type="Pfam" id="PF01227">
    <property type="entry name" value="GTP_cyclohydroI"/>
    <property type="match status" value="1"/>
</dbReference>
<feature type="non-terminal residue" evidence="12">
    <location>
        <position position="1"/>
    </location>
</feature>
<evidence type="ECO:0000256" key="5">
    <source>
        <dbReference type="ARBA" id="ARBA00017272"/>
    </source>
</evidence>
<gene>
    <name evidence="12" type="ORF">GBAR_LOCUS30219</name>
</gene>
<dbReference type="PANTHER" id="PTHR11109:SF7">
    <property type="entry name" value="GTP CYCLOHYDROLASE 1"/>
    <property type="match status" value="1"/>
</dbReference>
<dbReference type="Proteomes" id="UP001174909">
    <property type="component" value="Unassembled WGS sequence"/>
</dbReference>
<keyword evidence="13" id="KW-1185">Reference proteome</keyword>
<dbReference type="PANTHER" id="PTHR11109">
    <property type="entry name" value="GTP CYCLOHYDROLASE I"/>
    <property type="match status" value="1"/>
</dbReference>
<dbReference type="NCBIfam" id="NF006825">
    <property type="entry name" value="PRK09347.1-2"/>
    <property type="match status" value="1"/>
</dbReference>
<dbReference type="InterPro" id="IPR043133">
    <property type="entry name" value="GTP-CH-I_C/QueF"/>
</dbReference>
<evidence type="ECO:0000256" key="10">
    <source>
        <dbReference type="SAM" id="MobiDB-lite"/>
    </source>
</evidence>
<proteinExistence type="inferred from homology"/>
<evidence type="ECO:0000256" key="1">
    <source>
        <dbReference type="ARBA" id="ARBA00001052"/>
    </source>
</evidence>
<dbReference type="SUPFAM" id="SSF55620">
    <property type="entry name" value="Tetrahydrobiopterin biosynthesis enzymes-like"/>
    <property type="match status" value="1"/>
</dbReference>
<keyword evidence="8" id="KW-0783">Tetrahydrobiopterin biosynthesis</keyword>
<evidence type="ECO:0000256" key="4">
    <source>
        <dbReference type="ARBA" id="ARBA00012715"/>
    </source>
</evidence>
<dbReference type="InterPro" id="IPR018234">
    <property type="entry name" value="GTP_CycHdrlase_I_CS"/>
</dbReference>
<evidence type="ECO:0000256" key="3">
    <source>
        <dbReference type="ARBA" id="ARBA00008085"/>
    </source>
</evidence>
<evidence type="ECO:0000313" key="12">
    <source>
        <dbReference type="EMBL" id="CAI8055320.1"/>
    </source>
</evidence>
<dbReference type="InterPro" id="IPR043134">
    <property type="entry name" value="GTP-CH-I_N"/>
</dbReference>
<comment type="caution">
    <text evidence="12">The sequence shown here is derived from an EMBL/GenBank/DDBJ whole genome shotgun (WGS) entry which is preliminary data.</text>
</comment>
<keyword evidence="7" id="KW-0378">Hydrolase</keyword>
<dbReference type="PROSITE" id="PS00859">
    <property type="entry name" value="GTP_CYCLOHYDROL_1_1"/>
    <property type="match status" value="1"/>
</dbReference>
<evidence type="ECO:0000256" key="6">
    <source>
        <dbReference type="ARBA" id="ARBA00022563"/>
    </source>
</evidence>
<comment type="catalytic activity">
    <reaction evidence="1">
        <text>GTP + H2O = 7,8-dihydroneopterin 3'-triphosphate + formate + H(+)</text>
        <dbReference type="Rhea" id="RHEA:17473"/>
        <dbReference type="ChEBI" id="CHEBI:15377"/>
        <dbReference type="ChEBI" id="CHEBI:15378"/>
        <dbReference type="ChEBI" id="CHEBI:15740"/>
        <dbReference type="ChEBI" id="CHEBI:37565"/>
        <dbReference type="ChEBI" id="CHEBI:58462"/>
        <dbReference type="EC" id="3.5.4.16"/>
    </reaction>
</comment>
<dbReference type="InterPro" id="IPR020602">
    <property type="entry name" value="GTP_CycHdrlase_I_dom"/>
</dbReference>
<dbReference type="GO" id="GO:0046654">
    <property type="term" value="P:tetrahydrofolate biosynthetic process"/>
    <property type="evidence" value="ECO:0007669"/>
    <property type="project" value="InterPro"/>
</dbReference>
<comment type="pathway">
    <text evidence="2">Cofactor biosynthesis; 7,8-dihydroneopterin triphosphate biosynthesis; 7,8-dihydroneopterin triphosphate from GTP: step 1/1.</text>
</comment>
<accession>A0AA35TVP3</accession>
<feature type="domain" description="GTP cyclohydrolase I" evidence="11">
    <location>
        <begin position="43"/>
        <end position="220"/>
    </location>
</feature>
<dbReference type="EMBL" id="CASHTH010004268">
    <property type="protein sequence ID" value="CAI8055320.1"/>
    <property type="molecule type" value="Genomic_DNA"/>
</dbReference>
<dbReference type="NCBIfam" id="TIGR00063">
    <property type="entry name" value="folE"/>
    <property type="match status" value="1"/>
</dbReference>
<evidence type="ECO:0000256" key="9">
    <source>
        <dbReference type="ARBA" id="ARBA00030854"/>
    </source>
</evidence>
<feature type="region of interest" description="Disordered" evidence="10">
    <location>
        <begin position="1"/>
        <end position="42"/>
    </location>
</feature>
<dbReference type="EC" id="3.5.4.16" evidence="4"/>
<dbReference type="PROSITE" id="PS00860">
    <property type="entry name" value="GTP_CYCLOHYDROL_1_2"/>
    <property type="match status" value="1"/>
</dbReference>
<evidence type="ECO:0000259" key="11">
    <source>
        <dbReference type="Pfam" id="PF01227"/>
    </source>
</evidence>
<dbReference type="FunFam" id="3.30.1130.10:FF:000001">
    <property type="entry name" value="GTP cyclohydrolase 1"/>
    <property type="match status" value="1"/>
</dbReference>
<dbReference type="GO" id="GO:0008270">
    <property type="term" value="F:zinc ion binding"/>
    <property type="evidence" value="ECO:0007669"/>
    <property type="project" value="TreeGrafter"/>
</dbReference>
<dbReference type="GO" id="GO:0006729">
    <property type="term" value="P:tetrahydrobiopterin biosynthetic process"/>
    <property type="evidence" value="ECO:0007669"/>
    <property type="project" value="UniProtKB-KW"/>
</dbReference>
<evidence type="ECO:0000313" key="13">
    <source>
        <dbReference type="Proteomes" id="UP001174909"/>
    </source>
</evidence>
<evidence type="ECO:0000256" key="2">
    <source>
        <dbReference type="ARBA" id="ARBA00005080"/>
    </source>
</evidence>
<organism evidence="12 13">
    <name type="scientific">Geodia barretti</name>
    <name type="common">Barrett's horny sponge</name>
    <dbReference type="NCBI Taxonomy" id="519541"/>
    <lineage>
        <taxon>Eukaryota</taxon>
        <taxon>Metazoa</taxon>
        <taxon>Porifera</taxon>
        <taxon>Demospongiae</taxon>
        <taxon>Heteroscleromorpha</taxon>
        <taxon>Tetractinellida</taxon>
        <taxon>Astrophorina</taxon>
        <taxon>Geodiidae</taxon>
        <taxon>Geodia</taxon>
    </lineage>
</organism>
<dbReference type="InterPro" id="IPR001474">
    <property type="entry name" value="GTP_CycHdrlase_I"/>
</dbReference>
<keyword evidence="6" id="KW-0554">One-carbon metabolism</keyword>
<dbReference type="GO" id="GO:0005737">
    <property type="term" value="C:cytoplasm"/>
    <property type="evidence" value="ECO:0007669"/>
    <property type="project" value="TreeGrafter"/>
</dbReference>
<evidence type="ECO:0000256" key="8">
    <source>
        <dbReference type="ARBA" id="ARBA00023007"/>
    </source>
</evidence>
<dbReference type="GO" id="GO:0005525">
    <property type="term" value="F:GTP binding"/>
    <property type="evidence" value="ECO:0007669"/>
    <property type="project" value="TreeGrafter"/>
</dbReference>